<feature type="non-terminal residue" evidence="1">
    <location>
        <position position="108"/>
    </location>
</feature>
<sequence>DDEEQEDAGANFDENDGEEPPPDNIEGWVDEIEELFAEDRQNLDAHRAPVKLVLFKLRTFSCKVINSTIKLLPAWYRAVKKSKLKAKLLPRDVPTRWNSHTDLLETAV</sequence>
<gene>
    <name evidence="1" type="ORF">BDN72DRAFT_744599</name>
</gene>
<protein>
    <submittedName>
        <fullName evidence="1">Uncharacterized protein</fullName>
    </submittedName>
</protein>
<evidence type="ECO:0000313" key="1">
    <source>
        <dbReference type="EMBL" id="TFK60876.1"/>
    </source>
</evidence>
<reference evidence="1 2" key="1">
    <citation type="journal article" date="2019" name="Nat. Ecol. Evol.">
        <title>Megaphylogeny resolves global patterns of mushroom evolution.</title>
        <authorList>
            <person name="Varga T."/>
            <person name="Krizsan K."/>
            <person name="Foldi C."/>
            <person name="Dima B."/>
            <person name="Sanchez-Garcia M."/>
            <person name="Sanchez-Ramirez S."/>
            <person name="Szollosi G.J."/>
            <person name="Szarkandi J.G."/>
            <person name="Papp V."/>
            <person name="Albert L."/>
            <person name="Andreopoulos W."/>
            <person name="Angelini C."/>
            <person name="Antonin V."/>
            <person name="Barry K.W."/>
            <person name="Bougher N.L."/>
            <person name="Buchanan P."/>
            <person name="Buyck B."/>
            <person name="Bense V."/>
            <person name="Catcheside P."/>
            <person name="Chovatia M."/>
            <person name="Cooper J."/>
            <person name="Damon W."/>
            <person name="Desjardin D."/>
            <person name="Finy P."/>
            <person name="Geml J."/>
            <person name="Haridas S."/>
            <person name="Hughes K."/>
            <person name="Justo A."/>
            <person name="Karasinski D."/>
            <person name="Kautmanova I."/>
            <person name="Kiss B."/>
            <person name="Kocsube S."/>
            <person name="Kotiranta H."/>
            <person name="LaButti K.M."/>
            <person name="Lechner B.E."/>
            <person name="Liimatainen K."/>
            <person name="Lipzen A."/>
            <person name="Lukacs Z."/>
            <person name="Mihaltcheva S."/>
            <person name="Morgado L.N."/>
            <person name="Niskanen T."/>
            <person name="Noordeloos M.E."/>
            <person name="Ohm R.A."/>
            <person name="Ortiz-Santana B."/>
            <person name="Ovrebo C."/>
            <person name="Racz N."/>
            <person name="Riley R."/>
            <person name="Savchenko A."/>
            <person name="Shiryaev A."/>
            <person name="Soop K."/>
            <person name="Spirin V."/>
            <person name="Szebenyi C."/>
            <person name="Tomsovsky M."/>
            <person name="Tulloss R.E."/>
            <person name="Uehling J."/>
            <person name="Grigoriev I.V."/>
            <person name="Vagvolgyi C."/>
            <person name="Papp T."/>
            <person name="Martin F.M."/>
            <person name="Miettinen O."/>
            <person name="Hibbett D.S."/>
            <person name="Nagy L.G."/>
        </authorList>
    </citation>
    <scope>NUCLEOTIDE SEQUENCE [LARGE SCALE GENOMIC DNA]</scope>
    <source>
        <strain evidence="1 2">NL-1719</strain>
    </source>
</reference>
<proteinExistence type="predicted"/>
<dbReference type="EMBL" id="ML208722">
    <property type="protein sequence ID" value="TFK60876.1"/>
    <property type="molecule type" value="Genomic_DNA"/>
</dbReference>
<keyword evidence="2" id="KW-1185">Reference proteome</keyword>
<accession>A0ACD3A5D7</accession>
<feature type="non-terminal residue" evidence="1">
    <location>
        <position position="1"/>
    </location>
</feature>
<organism evidence="1 2">
    <name type="scientific">Pluteus cervinus</name>
    <dbReference type="NCBI Taxonomy" id="181527"/>
    <lineage>
        <taxon>Eukaryota</taxon>
        <taxon>Fungi</taxon>
        <taxon>Dikarya</taxon>
        <taxon>Basidiomycota</taxon>
        <taxon>Agaricomycotina</taxon>
        <taxon>Agaricomycetes</taxon>
        <taxon>Agaricomycetidae</taxon>
        <taxon>Agaricales</taxon>
        <taxon>Pluteineae</taxon>
        <taxon>Pluteaceae</taxon>
        <taxon>Pluteus</taxon>
    </lineage>
</organism>
<name>A0ACD3A5D7_9AGAR</name>
<dbReference type="Proteomes" id="UP000308600">
    <property type="component" value="Unassembled WGS sequence"/>
</dbReference>
<evidence type="ECO:0000313" key="2">
    <source>
        <dbReference type="Proteomes" id="UP000308600"/>
    </source>
</evidence>